<keyword evidence="2" id="KW-1185">Reference proteome</keyword>
<name>A0A401Z9T7_9CHLR</name>
<gene>
    <name evidence="1" type="ORF">KDAU_09070</name>
</gene>
<accession>A0A401Z9T7</accession>
<proteinExistence type="predicted"/>
<evidence type="ECO:0000313" key="1">
    <source>
        <dbReference type="EMBL" id="GCE03578.1"/>
    </source>
</evidence>
<sequence length="51" mass="5918">MLAALHRWRENALDSALQTSMEREMPERNYPRWPPVGYVEKRLAAHDPGAV</sequence>
<protein>
    <submittedName>
        <fullName evidence="1">Uncharacterized protein</fullName>
    </submittedName>
</protein>
<reference evidence="2" key="1">
    <citation type="submission" date="2018-12" db="EMBL/GenBank/DDBJ databases">
        <title>Tengunoibacter tsumagoiensis gen. nov., sp. nov., Dictyobacter kobayashii sp. nov., D. alpinus sp. nov., and D. joshuensis sp. nov. and description of Dictyobacteraceae fam. nov. within the order Ktedonobacterales isolated from Tengu-no-mugimeshi.</title>
        <authorList>
            <person name="Wang C.M."/>
            <person name="Zheng Y."/>
            <person name="Sakai Y."/>
            <person name="Toyoda A."/>
            <person name="Minakuchi Y."/>
            <person name="Abe K."/>
            <person name="Yokota A."/>
            <person name="Yabe S."/>
        </authorList>
    </citation>
    <scope>NUCLEOTIDE SEQUENCE [LARGE SCALE GENOMIC DNA]</scope>
    <source>
        <strain evidence="2">S-27</strain>
    </source>
</reference>
<organism evidence="1 2">
    <name type="scientific">Dictyobacter aurantiacus</name>
    <dbReference type="NCBI Taxonomy" id="1936993"/>
    <lineage>
        <taxon>Bacteria</taxon>
        <taxon>Bacillati</taxon>
        <taxon>Chloroflexota</taxon>
        <taxon>Ktedonobacteria</taxon>
        <taxon>Ktedonobacterales</taxon>
        <taxon>Dictyobacteraceae</taxon>
        <taxon>Dictyobacter</taxon>
    </lineage>
</organism>
<dbReference type="EMBL" id="BIFQ01000001">
    <property type="protein sequence ID" value="GCE03578.1"/>
    <property type="molecule type" value="Genomic_DNA"/>
</dbReference>
<comment type="caution">
    <text evidence="1">The sequence shown here is derived from an EMBL/GenBank/DDBJ whole genome shotgun (WGS) entry which is preliminary data.</text>
</comment>
<dbReference type="Proteomes" id="UP000287224">
    <property type="component" value="Unassembled WGS sequence"/>
</dbReference>
<dbReference type="AlphaFoldDB" id="A0A401Z9T7"/>
<evidence type="ECO:0000313" key="2">
    <source>
        <dbReference type="Proteomes" id="UP000287224"/>
    </source>
</evidence>